<keyword evidence="1" id="KW-0863">Zinc-finger</keyword>
<dbReference type="GO" id="GO:0008270">
    <property type="term" value="F:zinc ion binding"/>
    <property type="evidence" value="ECO:0007669"/>
    <property type="project" value="UniProtKB-UniRule"/>
</dbReference>
<dbReference type="STRING" id="51240.A0A2I4G954"/>
<gene>
    <name evidence="3" type="primary">LOC109005828</name>
</gene>
<dbReference type="GO" id="GO:0005634">
    <property type="term" value="C:nucleus"/>
    <property type="evidence" value="ECO:0007669"/>
    <property type="project" value="UniProtKB-SubCell"/>
</dbReference>
<dbReference type="Proteomes" id="UP000235220">
    <property type="component" value="Chromosome 13"/>
</dbReference>
<dbReference type="PANTHER" id="PTHR31669:SF297">
    <property type="entry name" value="PROTEIN FAR1-RELATED SEQUENCE"/>
    <property type="match status" value="1"/>
</dbReference>
<accession>A0A2I4G954</accession>
<protein>
    <recommendedName>
        <fullName evidence="1">Protein FAR1-RELATED SEQUENCE</fullName>
    </recommendedName>
</protein>
<comment type="subcellular location">
    <subcellularLocation>
        <location evidence="1">Nucleus</location>
    </subcellularLocation>
</comment>
<evidence type="ECO:0000256" key="1">
    <source>
        <dbReference type="RuleBase" id="RU367018"/>
    </source>
</evidence>
<dbReference type="Pfam" id="PF10551">
    <property type="entry name" value="MULE"/>
    <property type="match status" value="1"/>
</dbReference>
<comment type="similarity">
    <text evidence="1">Belongs to the FHY3/FAR1 family.</text>
</comment>
<dbReference type="GeneID" id="109005828"/>
<dbReference type="Gramene" id="Jr13_19280_p1">
    <property type="protein sequence ID" value="cds.Jr13_19280_p1"/>
    <property type="gene ID" value="Jr13_19280"/>
</dbReference>
<dbReference type="AlphaFoldDB" id="A0A2I4G954"/>
<sequence>MPPAFFSHFNPYSLLIPYPNANSYHPRVIQNLNGQDEDFGTILEVDNEQDGVDGQHEITPEAHIEVAEEDDDEIENGNVFNENSTLEEPTRGLMFHTKQDLQAYYKQYGKQLGFGVSIQRVKKDVDSTFKYLTLGCARGGKVRNRTRDVSKPRPTSKTECKAKINAMLVNGLWRITIVENAHNHGLSLQKSRYLRCHREIDTITKRKLDVVDRAGVRMNKSFNTLVVNASGFENLQFLEKDCRNYIDKAIQLRLGKGDAEALRAYFMRMQVMNDGFFTLMDLDDDLRLRNVFWADGRSRAVYDYFGDVVTFDTTYLTNMHGMPFAPFVGVNHHGQSILLGARLISFEDTNTFVWLFQTWLSCMNGKAPKTIITD</sequence>
<dbReference type="RefSeq" id="XP_018840428.1">
    <property type="nucleotide sequence ID" value="XM_018984883.1"/>
</dbReference>
<name>A0A2I4G954_JUGRE</name>
<dbReference type="InterPro" id="IPR004330">
    <property type="entry name" value="FAR1_DNA_bnd_dom"/>
</dbReference>
<proteinExistence type="inferred from homology"/>
<organism evidence="2 3">
    <name type="scientific">Juglans regia</name>
    <name type="common">English walnut</name>
    <dbReference type="NCBI Taxonomy" id="51240"/>
    <lineage>
        <taxon>Eukaryota</taxon>
        <taxon>Viridiplantae</taxon>
        <taxon>Streptophyta</taxon>
        <taxon>Embryophyta</taxon>
        <taxon>Tracheophyta</taxon>
        <taxon>Spermatophyta</taxon>
        <taxon>Magnoliopsida</taxon>
        <taxon>eudicotyledons</taxon>
        <taxon>Gunneridae</taxon>
        <taxon>Pentapetalae</taxon>
        <taxon>rosids</taxon>
        <taxon>fabids</taxon>
        <taxon>Fagales</taxon>
        <taxon>Juglandaceae</taxon>
        <taxon>Juglans</taxon>
    </lineage>
</organism>
<keyword evidence="2" id="KW-1185">Reference proteome</keyword>
<comment type="function">
    <text evidence="1">Putative transcription activator involved in regulating light control of development.</text>
</comment>
<keyword evidence="1" id="KW-0479">Metal-binding</keyword>
<keyword evidence="1" id="KW-0539">Nucleus</keyword>
<dbReference type="PANTHER" id="PTHR31669">
    <property type="entry name" value="PROTEIN FAR1-RELATED SEQUENCE 10-RELATED"/>
    <property type="match status" value="1"/>
</dbReference>
<dbReference type="Pfam" id="PF03101">
    <property type="entry name" value="FAR1"/>
    <property type="match status" value="1"/>
</dbReference>
<dbReference type="OrthoDB" id="747268at2759"/>
<reference evidence="3" key="1">
    <citation type="submission" date="2025-08" db="UniProtKB">
        <authorList>
            <consortium name="RefSeq"/>
        </authorList>
    </citation>
    <scope>IDENTIFICATION</scope>
    <source>
        <tissue evidence="3">Leaves</tissue>
    </source>
</reference>
<evidence type="ECO:0000313" key="3">
    <source>
        <dbReference type="RefSeq" id="XP_018840428.1"/>
    </source>
</evidence>
<dbReference type="InterPro" id="IPR018289">
    <property type="entry name" value="MULE_transposase_dom"/>
</dbReference>
<dbReference type="InterPro" id="IPR031052">
    <property type="entry name" value="FHY3/FAR1"/>
</dbReference>
<dbReference type="KEGG" id="jre:109005828"/>
<evidence type="ECO:0000313" key="2">
    <source>
        <dbReference type="Proteomes" id="UP000235220"/>
    </source>
</evidence>
<keyword evidence="1" id="KW-0862">Zinc</keyword>
<dbReference type="GO" id="GO:0006355">
    <property type="term" value="P:regulation of DNA-templated transcription"/>
    <property type="evidence" value="ECO:0007669"/>
    <property type="project" value="UniProtKB-UniRule"/>
</dbReference>